<feature type="compositionally biased region" description="Gly residues" evidence="1">
    <location>
        <begin position="116"/>
        <end position="128"/>
    </location>
</feature>
<name>A0A6J4VPF8_9BACT</name>
<feature type="compositionally biased region" description="Basic residues" evidence="1">
    <location>
        <begin position="25"/>
        <end position="79"/>
    </location>
</feature>
<sequence>GRRARLRTIGGRLRREPTDPPGRYRGAHRGRRSRSHLPRAGGRVRHGQLRRRLGGNRPLRRDRRRAVGSHAGARRRAGRRDRAPTGPGRGVAVRRRGVRPRLLGRRDPPRRRPGGVLPGGVPGAGCGRQGLHRDRLRGRHPSPGSAVEPLPRDGHRGVGALSGHRNAPHRDRGGRVRRHRRSESGDRLSADRRRRVPGPGLFFAPPDRRRRLAARDASTGSGVDSGTDRGAVALHAALGRKASLVVRLRM</sequence>
<feature type="compositionally biased region" description="Basic and acidic residues" evidence="1">
    <location>
        <begin position="182"/>
        <end position="191"/>
    </location>
</feature>
<dbReference type="AlphaFoldDB" id="A0A6J4VPF8"/>
<evidence type="ECO:0000256" key="1">
    <source>
        <dbReference type="SAM" id="MobiDB-lite"/>
    </source>
</evidence>
<organism evidence="2">
    <name type="scientific">uncultured Thermomicrobiales bacterium</name>
    <dbReference type="NCBI Taxonomy" id="1645740"/>
    <lineage>
        <taxon>Bacteria</taxon>
        <taxon>Pseudomonadati</taxon>
        <taxon>Thermomicrobiota</taxon>
        <taxon>Thermomicrobia</taxon>
        <taxon>Thermomicrobiales</taxon>
        <taxon>environmental samples</taxon>
    </lineage>
</organism>
<feature type="region of interest" description="Disordered" evidence="1">
    <location>
        <begin position="1"/>
        <end position="225"/>
    </location>
</feature>
<protein>
    <submittedName>
        <fullName evidence="2">Uncharacterized protein</fullName>
    </submittedName>
</protein>
<feature type="compositionally biased region" description="Basic residues" evidence="1">
    <location>
        <begin position="92"/>
        <end position="113"/>
    </location>
</feature>
<reference evidence="2" key="1">
    <citation type="submission" date="2020-02" db="EMBL/GenBank/DDBJ databases">
        <authorList>
            <person name="Meier V. D."/>
        </authorList>
    </citation>
    <scope>NUCLEOTIDE SEQUENCE</scope>
    <source>
        <strain evidence="2">AVDCRST_MAG59</strain>
    </source>
</reference>
<feature type="non-terminal residue" evidence="2">
    <location>
        <position position="250"/>
    </location>
</feature>
<dbReference type="EMBL" id="CADCWF010000365">
    <property type="protein sequence ID" value="CAA9583759.1"/>
    <property type="molecule type" value="Genomic_DNA"/>
</dbReference>
<gene>
    <name evidence="2" type="ORF">AVDCRST_MAG59-5199</name>
</gene>
<feature type="non-terminal residue" evidence="2">
    <location>
        <position position="1"/>
    </location>
</feature>
<evidence type="ECO:0000313" key="2">
    <source>
        <dbReference type="EMBL" id="CAA9583759.1"/>
    </source>
</evidence>
<accession>A0A6J4VPF8</accession>
<proteinExistence type="predicted"/>